<dbReference type="RefSeq" id="WP_301678443.1">
    <property type="nucleotide sequence ID" value="NZ_VCYI01000021.1"/>
</dbReference>
<feature type="region of interest" description="Disordered" evidence="1">
    <location>
        <begin position="1"/>
        <end position="22"/>
    </location>
</feature>
<evidence type="ECO:0000256" key="1">
    <source>
        <dbReference type="SAM" id="MobiDB-lite"/>
    </source>
</evidence>
<comment type="caution">
    <text evidence="2">The sequence shown here is derived from an EMBL/GenBank/DDBJ whole genome shotgun (WGS) entry which is preliminary data.</text>
</comment>
<accession>A0ABT8M5F6</accession>
<protein>
    <recommendedName>
        <fullName evidence="4">RING-type domain-containing protein</fullName>
    </recommendedName>
</protein>
<proteinExistence type="predicted"/>
<evidence type="ECO:0008006" key="4">
    <source>
        <dbReference type="Google" id="ProtNLM"/>
    </source>
</evidence>
<evidence type="ECO:0000313" key="2">
    <source>
        <dbReference type="EMBL" id="MDN7013843.1"/>
    </source>
</evidence>
<sequence length="113" mass="12675">MHESDVTRKTTSPSCDTDDAEDDGPAPCPFCGCQSHIEDLIAVNPRTHTIHQCLWCGRWFDKQGPACPKCRSSSEYLGCVDALGCDMYAQYRCRRCGHGFMLKIRENTDNQAI</sequence>
<organism evidence="2 3">
    <name type="scientific">Methanoculleus methanifontis</name>
    <dbReference type="NCBI Taxonomy" id="2584086"/>
    <lineage>
        <taxon>Archaea</taxon>
        <taxon>Methanobacteriati</taxon>
        <taxon>Methanobacteriota</taxon>
        <taxon>Stenosarchaea group</taxon>
        <taxon>Methanomicrobia</taxon>
        <taxon>Methanomicrobiales</taxon>
        <taxon>Methanomicrobiaceae</taxon>
        <taxon>Methanoculleus</taxon>
    </lineage>
</organism>
<dbReference type="Proteomes" id="UP001168423">
    <property type="component" value="Unassembled WGS sequence"/>
</dbReference>
<keyword evidence="3" id="KW-1185">Reference proteome</keyword>
<evidence type="ECO:0000313" key="3">
    <source>
        <dbReference type="Proteomes" id="UP001168423"/>
    </source>
</evidence>
<gene>
    <name evidence="2" type="ORF">FGW20_12565</name>
</gene>
<dbReference type="EMBL" id="VCYI01000021">
    <property type="protein sequence ID" value="MDN7013843.1"/>
    <property type="molecule type" value="Genomic_DNA"/>
</dbReference>
<reference evidence="2" key="1">
    <citation type="submission" date="2019-05" db="EMBL/GenBank/DDBJ databases">
        <title>Isolation and characterization of methanogens from the cold seep sediment at Four-Way Closure Ridge.</title>
        <authorList>
            <person name="You Y.-T."/>
            <person name="Chen S.-C."/>
            <person name="Zhang W.-L."/>
            <person name="Lai M.-C."/>
        </authorList>
    </citation>
    <scope>NUCLEOTIDE SEQUENCE</scope>
    <source>
        <strain evidence="2">FWC-SCC3</strain>
    </source>
</reference>
<name>A0ABT8M5F6_9EURY</name>